<dbReference type="PANTHER" id="PTHR43527">
    <property type="entry name" value="4-DIPHOSPHOCYTIDYL-2-C-METHYL-D-ERYTHRITOL KINASE, CHLOROPLASTIC"/>
    <property type="match status" value="1"/>
</dbReference>
<protein>
    <recommendedName>
        <fullName evidence="3 9">4-diphosphocytidyl-2-C-methyl-D-erythritol kinase</fullName>
        <shortName evidence="9">CMK</shortName>
        <ecNumber evidence="2 9">2.7.1.148</ecNumber>
    </recommendedName>
    <alternativeName>
        <fullName evidence="8 9">4-(cytidine-5'-diphospho)-2-C-methyl-D-erythritol kinase</fullName>
    </alternativeName>
</protein>
<evidence type="ECO:0000256" key="7">
    <source>
        <dbReference type="ARBA" id="ARBA00022840"/>
    </source>
</evidence>
<dbReference type="InterPro" id="IPR004424">
    <property type="entry name" value="IspE"/>
</dbReference>
<dbReference type="InterPro" id="IPR006204">
    <property type="entry name" value="GHMP_kinase_N_dom"/>
</dbReference>
<comment type="caution">
    <text evidence="9">Lacks conserved residue(s) required for the propagation of feature annotation.</text>
</comment>
<feature type="active site" evidence="9">
    <location>
        <position position="10"/>
    </location>
</feature>
<feature type="domain" description="GHMP kinase N-terminal" evidence="10">
    <location>
        <begin position="68"/>
        <end position="160"/>
    </location>
</feature>
<dbReference type="SUPFAM" id="SSF55060">
    <property type="entry name" value="GHMP Kinase, C-terminal domain"/>
    <property type="match status" value="1"/>
</dbReference>
<feature type="active site" evidence="9">
    <location>
        <position position="152"/>
    </location>
</feature>
<accession>A0A4Q1S9X3</accession>
<dbReference type="HAMAP" id="MF_00061">
    <property type="entry name" value="IspE"/>
    <property type="match status" value="1"/>
</dbReference>
<evidence type="ECO:0000256" key="8">
    <source>
        <dbReference type="ARBA" id="ARBA00032554"/>
    </source>
</evidence>
<dbReference type="AlphaFoldDB" id="A0A4Q1S9X3"/>
<comment type="pathway">
    <text evidence="9">Isoprenoid biosynthesis; isopentenyl diphosphate biosynthesis via DXP pathway; isopentenyl diphosphate from 1-deoxy-D-xylulose 5-phosphate: step 3/6.</text>
</comment>
<dbReference type="InterPro" id="IPR014721">
    <property type="entry name" value="Ribsml_uS5_D2-typ_fold_subgr"/>
</dbReference>
<keyword evidence="7 9" id="KW-0067">ATP-binding</keyword>
<dbReference type="EMBL" id="SDMK01000004">
    <property type="protein sequence ID" value="RXS93787.1"/>
    <property type="molecule type" value="Genomic_DNA"/>
</dbReference>
<dbReference type="UniPathway" id="UPA00056">
    <property type="reaction ID" value="UER00094"/>
</dbReference>
<comment type="similarity">
    <text evidence="1 9">Belongs to the GHMP kinase family. IspE subfamily.</text>
</comment>
<evidence type="ECO:0000256" key="1">
    <source>
        <dbReference type="ARBA" id="ARBA00009684"/>
    </source>
</evidence>
<keyword evidence="4 9" id="KW-0808">Transferase</keyword>
<keyword evidence="13" id="KW-1185">Reference proteome</keyword>
<keyword evidence="5 9" id="KW-0547">Nucleotide-binding</keyword>
<evidence type="ECO:0000256" key="3">
    <source>
        <dbReference type="ARBA" id="ARBA00017473"/>
    </source>
</evidence>
<dbReference type="Gene3D" id="3.30.70.890">
    <property type="entry name" value="GHMP kinase, C-terminal domain"/>
    <property type="match status" value="1"/>
</dbReference>
<dbReference type="InterPro" id="IPR013750">
    <property type="entry name" value="GHMP_kinase_C_dom"/>
</dbReference>
<dbReference type="InterPro" id="IPR020568">
    <property type="entry name" value="Ribosomal_Su5_D2-typ_SF"/>
</dbReference>
<evidence type="ECO:0000259" key="11">
    <source>
        <dbReference type="Pfam" id="PF08544"/>
    </source>
</evidence>
<evidence type="ECO:0000256" key="9">
    <source>
        <dbReference type="HAMAP-Rule" id="MF_00061"/>
    </source>
</evidence>
<keyword evidence="6 9" id="KW-0418">Kinase</keyword>
<sequence length="362" mass="37967">MSTVLRSYSKINLGLAIGPTRPDGFHGLTTCYQTLEAHDLVSVAVRRADATAISLSCDDARVPCDGRNTAWKAVERTLEAMGVTAEVAIHIDKRLPVQGGMGAGSANAAAAALALEIELEELGLVPEAWATRAGAVHSGAARLEIAAAVGSDVPLFLVGGAVLGVSRGEEVYPLPDFEPVHCVVALPEIGVSTPEAFRDWDRLYAERASALAASPLTGAPPSDRLSELSKALAAAMSEPHSSGVFRNAGGLAERSKVSAGSVEASNPLLALVRTGIENDFEEVVFPRYPQLGQIKRVLADSGKPGHAAIYACLSGSGSALFGLYRTAEAAEAAGTRLEEQGIRSLRTKTLPRDRYWGGMRVE</sequence>
<comment type="caution">
    <text evidence="12">The sequence shown here is derived from an EMBL/GenBank/DDBJ whole genome shotgun (WGS) entry which is preliminary data.</text>
</comment>
<name>A0A4Q1S9X3_9BACT</name>
<evidence type="ECO:0000313" key="12">
    <source>
        <dbReference type="EMBL" id="RXS93787.1"/>
    </source>
</evidence>
<dbReference type="Gene3D" id="3.30.230.10">
    <property type="match status" value="1"/>
</dbReference>
<evidence type="ECO:0000313" key="13">
    <source>
        <dbReference type="Proteomes" id="UP000290253"/>
    </source>
</evidence>
<dbReference type="PANTHER" id="PTHR43527:SF2">
    <property type="entry name" value="4-DIPHOSPHOCYTIDYL-2-C-METHYL-D-ERYTHRITOL KINASE, CHLOROPLASTIC"/>
    <property type="match status" value="1"/>
</dbReference>
<dbReference type="Pfam" id="PF00288">
    <property type="entry name" value="GHMP_kinases_N"/>
    <property type="match status" value="1"/>
</dbReference>
<feature type="domain" description="GHMP kinase C-terminal" evidence="11">
    <location>
        <begin position="275"/>
        <end position="341"/>
    </location>
</feature>
<dbReference type="GO" id="GO:0019288">
    <property type="term" value="P:isopentenyl diphosphate biosynthetic process, methylerythritol 4-phosphate pathway"/>
    <property type="evidence" value="ECO:0007669"/>
    <property type="project" value="UniProtKB-UniRule"/>
</dbReference>
<dbReference type="GO" id="GO:0050515">
    <property type="term" value="F:4-(cytidine 5'-diphospho)-2-C-methyl-D-erythritol kinase activity"/>
    <property type="evidence" value="ECO:0007669"/>
    <property type="project" value="UniProtKB-UniRule"/>
</dbReference>
<proteinExistence type="inferred from homology"/>
<dbReference type="EC" id="2.7.1.148" evidence="2 9"/>
<evidence type="ECO:0000256" key="4">
    <source>
        <dbReference type="ARBA" id="ARBA00022679"/>
    </source>
</evidence>
<dbReference type="Pfam" id="PF08544">
    <property type="entry name" value="GHMP_kinases_C"/>
    <property type="match status" value="1"/>
</dbReference>
<evidence type="ECO:0000259" key="10">
    <source>
        <dbReference type="Pfam" id="PF00288"/>
    </source>
</evidence>
<dbReference type="Proteomes" id="UP000290253">
    <property type="component" value="Unassembled WGS sequence"/>
</dbReference>
<comment type="function">
    <text evidence="9">Catalyzes the phosphorylation of the position 2 hydroxy group of 4-diphosphocytidyl-2C-methyl-D-erythritol.</text>
</comment>
<organism evidence="12 13">
    <name type="scientific">Silvibacterium dinghuense</name>
    <dbReference type="NCBI Taxonomy" id="1560006"/>
    <lineage>
        <taxon>Bacteria</taxon>
        <taxon>Pseudomonadati</taxon>
        <taxon>Acidobacteriota</taxon>
        <taxon>Terriglobia</taxon>
        <taxon>Terriglobales</taxon>
        <taxon>Acidobacteriaceae</taxon>
        <taxon>Silvibacterium</taxon>
    </lineage>
</organism>
<keyword evidence="9" id="KW-0414">Isoprene biosynthesis</keyword>
<dbReference type="OrthoDB" id="9809438at2"/>
<dbReference type="InterPro" id="IPR036554">
    <property type="entry name" value="GHMP_kinase_C_sf"/>
</dbReference>
<reference evidence="12 13" key="1">
    <citation type="journal article" date="2016" name="Int. J. Syst. Evol. Microbiol.">
        <title>Acidipila dinghuensis sp. nov., an acidobacterium isolated from forest soil.</title>
        <authorList>
            <person name="Jiang Y.W."/>
            <person name="Wang J."/>
            <person name="Chen M.H."/>
            <person name="Lv Y.Y."/>
            <person name="Qiu L.H."/>
        </authorList>
    </citation>
    <scope>NUCLEOTIDE SEQUENCE [LARGE SCALE GENOMIC DNA]</scope>
    <source>
        <strain evidence="12 13">DHOF10</strain>
    </source>
</reference>
<comment type="catalytic activity">
    <reaction evidence="9">
        <text>4-CDP-2-C-methyl-D-erythritol + ATP = 4-CDP-2-C-methyl-D-erythritol 2-phosphate + ADP + H(+)</text>
        <dbReference type="Rhea" id="RHEA:18437"/>
        <dbReference type="ChEBI" id="CHEBI:15378"/>
        <dbReference type="ChEBI" id="CHEBI:30616"/>
        <dbReference type="ChEBI" id="CHEBI:57823"/>
        <dbReference type="ChEBI" id="CHEBI:57919"/>
        <dbReference type="ChEBI" id="CHEBI:456216"/>
        <dbReference type="EC" id="2.7.1.148"/>
    </reaction>
</comment>
<evidence type="ECO:0000256" key="2">
    <source>
        <dbReference type="ARBA" id="ARBA00012052"/>
    </source>
</evidence>
<dbReference type="RefSeq" id="WP_129209605.1">
    <property type="nucleotide sequence ID" value="NZ_BMGU01000002.1"/>
</dbReference>
<dbReference type="SUPFAM" id="SSF54211">
    <property type="entry name" value="Ribosomal protein S5 domain 2-like"/>
    <property type="match status" value="1"/>
</dbReference>
<dbReference type="GO" id="GO:0016114">
    <property type="term" value="P:terpenoid biosynthetic process"/>
    <property type="evidence" value="ECO:0007669"/>
    <property type="project" value="InterPro"/>
</dbReference>
<evidence type="ECO:0000256" key="6">
    <source>
        <dbReference type="ARBA" id="ARBA00022777"/>
    </source>
</evidence>
<dbReference type="GO" id="GO:0005524">
    <property type="term" value="F:ATP binding"/>
    <property type="evidence" value="ECO:0007669"/>
    <property type="project" value="UniProtKB-UniRule"/>
</dbReference>
<evidence type="ECO:0000256" key="5">
    <source>
        <dbReference type="ARBA" id="ARBA00022741"/>
    </source>
</evidence>
<gene>
    <name evidence="9" type="primary">ispE</name>
    <name evidence="12" type="ORF">ESZ00_17235</name>
</gene>